<dbReference type="OrthoDB" id="15513at2157"/>
<dbReference type="EMBL" id="CP058560">
    <property type="protein sequence ID" value="QUH22767.1"/>
    <property type="molecule type" value="Genomic_DNA"/>
</dbReference>
<keyword evidence="9" id="KW-1185">Reference proteome</keyword>
<evidence type="ECO:0000313" key="9">
    <source>
        <dbReference type="Proteomes" id="UP000681041"/>
    </source>
</evidence>
<sequence length="338" mass="37441">MRYKTLVLLLMGIGTLIGMILFIGPGNIESAIKMANSSYIAFAVLIQFVIYGLWTWRWSININAVHIPIKKIHVFPMVMVGMAVNNITPSARGGGEPVRGYILSKYSGSSFEKSFATVIADRGLDTFPFIVLAIITIVGAVFYLNLPDYAIYALILAVIVLSTLFLIVIYMSFNLEFGHKVSLWIVGLIKKFSKKDHSQLEEKAVNSINNFQASMRIMIKNRNVILYSIPISFLIWILEIFRVYLIFSAFNVEISFLIIAQVFIISTLIGLIPLLPGGLGAIDGVMILLFSAAGVPPSISAAATLVERFVSLWMTSIIGIAMIPYFGTTLIKRITKKV</sequence>
<dbReference type="InterPro" id="IPR022791">
    <property type="entry name" value="L-PG_synthase/AglD"/>
</dbReference>
<evidence type="ECO:0000256" key="6">
    <source>
        <dbReference type="ARBA" id="ARBA00023136"/>
    </source>
</evidence>
<dbReference type="Proteomes" id="UP000681041">
    <property type="component" value="Chromosome"/>
</dbReference>
<evidence type="ECO:0000256" key="7">
    <source>
        <dbReference type="SAM" id="Phobius"/>
    </source>
</evidence>
<dbReference type="GO" id="GO:0005886">
    <property type="term" value="C:plasma membrane"/>
    <property type="evidence" value="ECO:0007669"/>
    <property type="project" value="UniProtKB-SubCell"/>
</dbReference>
<evidence type="ECO:0000256" key="3">
    <source>
        <dbReference type="ARBA" id="ARBA00022475"/>
    </source>
</evidence>
<evidence type="ECO:0000256" key="4">
    <source>
        <dbReference type="ARBA" id="ARBA00022692"/>
    </source>
</evidence>
<dbReference type="PANTHER" id="PTHR39087:SF2">
    <property type="entry name" value="UPF0104 MEMBRANE PROTEIN MJ1595"/>
    <property type="match status" value="1"/>
</dbReference>
<keyword evidence="4 7" id="KW-0812">Transmembrane</keyword>
<evidence type="ECO:0000313" key="8">
    <source>
        <dbReference type="EMBL" id="QUH22767.1"/>
    </source>
</evidence>
<gene>
    <name evidence="8" type="ORF">HYG87_02745</name>
</gene>
<organism evidence="8 9">
    <name type="scientific">Methanobacterium alkalithermotolerans</name>
    <dbReference type="NCBI Taxonomy" id="2731220"/>
    <lineage>
        <taxon>Archaea</taxon>
        <taxon>Methanobacteriati</taxon>
        <taxon>Methanobacteriota</taxon>
        <taxon>Methanomada group</taxon>
        <taxon>Methanobacteria</taxon>
        <taxon>Methanobacteriales</taxon>
        <taxon>Methanobacteriaceae</taxon>
        <taxon>Methanobacterium</taxon>
    </lineage>
</organism>
<feature type="transmembrane region" description="Helical" evidence="7">
    <location>
        <begin position="126"/>
        <end position="144"/>
    </location>
</feature>
<name>A0A8T8K456_9EURY</name>
<dbReference type="PANTHER" id="PTHR39087">
    <property type="entry name" value="UPF0104 MEMBRANE PROTEIN MJ1595"/>
    <property type="match status" value="1"/>
</dbReference>
<feature type="transmembrane region" description="Helical" evidence="7">
    <location>
        <begin position="287"/>
        <end position="306"/>
    </location>
</feature>
<evidence type="ECO:0000256" key="1">
    <source>
        <dbReference type="ARBA" id="ARBA00004651"/>
    </source>
</evidence>
<comment type="subcellular location">
    <subcellularLocation>
        <location evidence="1">Cell membrane</location>
        <topology evidence="1">Multi-pass membrane protein</topology>
    </subcellularLocation>
</comment>
<protein>
    <submittedName>
        <fullName evidence="8">UPF0104 family protein</fullName>
    </submittedName>
</protein>
<dbReference type="KEGG" id="meme:HYG87_02745"/>
<accession>A0A8T8K456</accession>
<feature type="transmembrane region" description="Helical" evidence="7">
    <location>
        <begin position="38"/>
        <end position="56"/>
    </location>
</feature>
<feature type="transmembrane region" description="Helical" evidence="7">
    <location>
        <begin position="224"/>
        <end position="248"/>
    </location>
</feature>
<comment type="similarity">
    <text evidence="2">Belongs to the UPF0104 family.</text>
</comment>
<keyword evidence="5 7" id="KW-1133">Transmembrane helix</keyword>
<feature type="transmembrane region" description="Helical" evidence="7">
    <location>
        <begin position="254"/>
        <end position="275"/>
    </location>
</feature>
<evidence type="ECO:0000256" key="5">
    <source>
        <dbReference type="ARBA" id="ARBA00022989"/>
    </source>
</evidence>
<feature type="transmembrane region" description="Helical" evidence="7">
    <location>
        <begin position="312"/>
        <end position="331"/>
    </location>
</feature>
<keyword evidence="3" id="KW-1003">Cell membrane</keyword>
<reference evidence="8" key="1">
    <citation type="submission" date="2020-07" db="EMBL/GenBank/DDBJ databases">
        <title>Methanobacterium. sp. MethCan genome.</title>
        <authorList>
            <person name="Postec A."/>
            <person name="Quemeneur M."/>
        </authorList>
    </citation>
    <scope>NUCLEOTIDE SEQUENCE</scope>
    <source>
        <strain evidence="8">MethCAN</strain>
    </source>
</reference>
<dbReference type="Pfam" id="PF03706">
    <property type="entry name" value="LPG_synthase_TM"/>
    <property type="match status" value="1"/>
</dbReference>
<dbReference type="NCBIfam" id="TIGR00374">
    <property type="entry name" value="flippase-like domain"/>
    <property type="match status" value="1"/>
</dbReference>
<dbReference type="AlphaFoldDB" id="A0A8T8K456"/>
<evidence type="ECO:0000256" key="2">
    <source>
        <dbReference type="ARBA" id="ARBA00011061"/>
    </source>
</evidence>
<keyword evidence="6 7" id="KW-0472">Membrane</keyword>
<feature type="transmembrane region" description="Helical" evidence="7">
    <location>
        <begin position="7"/>
        <end position="26"/>
    </location>
</feature>
<feature type="transmembrane region" description="Helical" evidence="7">
    <location>
        <begin position="150"/>
        <end position="173"/>
    </location>
</feature>
<proteinExistence type="inferred from homology"/>